<feature type="domain" description="Helix-hairpin-helix DNA-binding motif class 1" evidence="3">
    <location>
        <begin position="338"/>
        <end position="357"/>
    </location>
</feature>
<dbReference type="GO" id="GO:0006281">
    <property type="term" value="P:DNA repair"/>
    <property type="evidence" value="ECO:0007669"/>
    <property type="project" value="InterPro"/>
</dbReference>
<feature type="compositionally biased region" description="Low complexity" evidence="1">
    <location>
        <begin position="276"/>
        <end position="286"/>
    </location>
</feature>
<dbReference type="InterPro" id="IPR003583">
    <property type="entry name" value="Hlx-hairpin-Hlx_DNA-bd_motif"/>
</dbReference>
<evidence type="ECO:0000259" key="3">
    <source>
        <dbReference type="SMART" id="SM00278"/>
    </source>
</evidence>
<keyword evidence="2" id="KW-1133">Transmembrane helix</keyword>
<feature type="region of interest" description="Disordered" evidence="1">
    <location>
        <begin position="150"/>
        <end position="192"/>
    </location>
</feature>
<feature type="compositionally biased region" description="Basic and acidic residues" evidence="1">
    <location>
        <begin position="181"/>
        <end position="191"/>
    </location>
</feature>
<name>A0A328HGW3_ARTGO</name>
<dbReference type="GO" id="GO:0003677">
    <property type="term" value="F:DNA binding"/>
    <property type="evidence" value="ECO:0007669"/>
    <property type="project" value="UniProtKB-KW"/>
</dbReference>
<dbReference type="InterPro" id="IPR010994">
    <property type="entry name" value="RuvA_2-like"/>
</dbReference>
<feature type="transmembrane region" description="Helical" evidence="2">
    <location>
        <begin position="113"/>
        <end position="132"/>
    </location>
</feature>
<feature type="region of interest" description="Disordered" evidence="1">
    <location>
        <begin position="256"/>
        <end position="294"/>
    </location>
</feature>
<organism evidence="4 5">
    <name type="scientific">Arthrobacter globiformis</name>
    <dbReference type="NCBI Taxonomy" id="1665"/>
    <lineage>
        <taxon>Bacteria</taxon>
        <taxon>Bacillati</taxon>
        <taxon>Actinomycetota</taxon>
        <taxon>Actinomycetes</taxon>
        <taxon>Micrococcales</taxon>
        <taxon>Micrococcaceae</taxon>
        <taxon>Arthrobacter</taxon>
    </lineage>
</organism>
<dbReference type="AlphaFoldDB" id="A0A328HGW3"/>
<dbReference type="GO" id="GO:0015628">
    <property type="term" value="P:protein secretion by the type II secretion system"/>
    <property type="evidence" value="ECO:0007669"/>
    <property type="project" value="TreeGrafter"/>
</dbReference>
<dbReference type="GO" id="GO:0015627">
    <property type="term" value="C:type II protein secretion system complex"/>
    <property type="evidence" value="ECO:0007669"/>
    <property type="project" value="TreeGrafter"/>
</dbReference>
<dbReference type="SMART" id="SM00278">
    <property type="entry name" value="HhH1"/>
    <property type="match status" value="2"/>
</dbReference>
<evidence type="ECO:0000313" key="4">
    <source>
        <dbReference type="EMBL" id="RAM37787.1"/>
    </source>
</evidence>
<evidence type="ECO:0000256" key="1">
    <source>
        <dbReference type="SAM" id="MobiDB-lite"/>
    </source>
</evidence>
<sequence length="360" mass="35924">MSRRTAGASASAQARLGEGRPGAGRSARRGSVGERATDGRAARRLAATLGPPAKPGLPCDEEKDLLPGGDRAGLLETGTGGGFAYGRQAGSTGSAVSGEVAEPRFRWRLGIRAAALMCVLSLITGAFLWWQVAANGPVVLPLSSVTHDSAGKTVASTHGPEGNDPESSSPDHDGTVNSGPDSDRKAADGKDGSGSAAGIVVVHVAGAVKKAGVVRLPRGSRLHEAVAAAGGASPEGDLDRLNLASPLEDGQKIYVPGRGEPASDGTSGAAQADKSGALGAGAAEADGTGGPAGGGAGGKINLNTATVEELGELPRVGPVLAQRIVDWRTQQGPFKSPEELDAVDGVGPKMLETLLPLVTV</sequence>
<feature type="compositionally biased region" description="Basic and acidic residues" evidence="1">
    <location>
        <begin position="31"/>
        <end position="41"/>
    </location>
</feature>
<feature type="domain" description="Helix-hairpin-helix DNA-binding motif class 1" evidence="3">
    <location>
        <begin position="308"/>
        <end position="327"/>
    </location>
</feature>
<gene>
    <name evidence="4" type="ORF">DBZ45_08040</name>
</gene>
<dbReference type="Gene3D" id="1.10.150.320">
    <property type="entry name" value="Photosystem II 12 kDa extrinsic protein"/>
    <property type="match status" value="1"/>
</dbReference>
<keyword evidence="4" id="KW-0238">DNA-binding</keyword>
<accession>A0A328HGW3</accession>
<dbReference type="InterPro" id="IPR019554">
    <property type="entry name" value="Soluble_ligand-bd"/>
</dbReference>
<feature type="region of interest" description="Disordered" evidence="1">
    <location>
        <begin position="1"/>
        <end position="73"/>
    </location>
</feature>
<comment type="caution">
    <text evidence="4">The sequence shown here is derived from an EMBL/GenBank/DDBJ whole genome shotgun (WGS) entry which is preliminary data.</text>
</comment>
<dbReference type="Pfam" id="PF12836">
    <property type="entry name" value="HHH_3"/>
    <property type="match status" value="1"/>
</dbReference>
<dbReference type="Proteomes" id="UP000249166">
    <property type="component" value="Unassembled WGS sequence"/>
</dbReference>
<dbReference type="SUPFAM" id="SSF47781">
    <property type="entry name" value="RuvA domain 2-like"/>
    <property type="match status" value="1"/>
</dbReference>
<evidence type="ECO:0000256" key="2">
    <source>
        <dbReference type="SAM" id="Phobius"/>
    </source>
</evidence>
<reference evidence="4 5" key="1">
    <citation type="submission" date="2018-04" db="EMBL/GenBank/DDBJ databases">
        <title>Bacteria isolated from cave deposits of Manipur.</title>
        <authorList>
            <person name="Sahoo D."/>
            <person name="Sarangthem I."/>
            <person name="Nandeibam J."/>
        </authorList>
    </citation>
    <scope>NUCLEOTIDE SEQUENCE [LARGE SCALE GENOMIC DNA]</scope>
    <source>
        <strain evidence="5">mrc11</strain>
    </source>
</reference>
<dbReference type="Gene3D" id="3.10.560.10">
    <property type="entry name" value="Outer membrane lipoprotein wza domain like"/>
    <property type="match status" value="1"/>
</dbReference>
<protein>
    <submittedName>
        <fullName evidence="4">ComEA family DNA-binding protein</fullName>
    </submittedName>
</protein>
<keyword evidence="2" id="KW-0472">Membrane</keyword>
<keyword evidence="2" id="KW-0812">Transmembrane</keyword>
<evidence type="ECO:0000313" key="5">
    <source>
        <dbReference type="Proteomes" id="UP000249166"/>
    </source>
</evidence>
<dbReference type="Pfam" id="PF10531">
    <property type="entry name" value="SLBB"/>
    <property type="match status" value="1"/>
</dbReference>
<dbReference type="OrthoDB" id="9758724at2"/>
<proteinExistence type="predicted"/>
<dbReference type="PANTHER" id="PTHR21180">
    <property type="entry name" value="ENDONUCLEASE/EXONUCLEASE/PHOSPHATASE FAMILY DOMAIN-CONTAINING PROTEIN 1"/>
    <property type="match status" value="1"/>
</dbReference>
<dbReference type="EMBL" id="QLNP01000066">
    <property type="protein sequence ID" value="RAM37787.1"/>
    <property type="molecule type" value="Genomic_DNA"/>
</dbReference>
<dbReference type="InterPro" id="IPR051675">
    <property type="entry name" value="Endo/Exo/Phosphatase_dom_1"/>
</dbReference>
<dbReference type="PANTHER" id="PTHR21180:SF32">
    <property type="entry name" value="ENDONUCLEASE_EXONUCLEASE_PHOSPHATASE FAMILY DOMAIN-CONTAINING PROTEIN 1"/>
    <property type="match status" value="1"/>
</dbReference>